<feature type="non-terminal residue" evidence="1">
    <location>
        <position position="84"/>
    </location>
</feature>
<reference evidence="3" key="1">
    <citation type="submission" date="2022-10" db="EMBL/GenBank/DDBJ databases">
        <title>Genome assembly of Pristionchus species.</title>
        <authorList>
            <person name="Yoshida K."/>
            <person name="Sommer R.J."/>
        </authorList>
    </citation>
    <scope>NUCLEOTIDE SEQUENCE [LARGE SCALE GENOMIC DNA]</scope>
    <source>
        <strain evidence="3">RS5460</strain>
    </source>
</reference>
<evidence type="ECO:0000313" key="1">
    <source>
        <dbReference type="EMBL" id="GMR52209.1"/>
    </source>
</evidence>
<protein>
    <submittedName>
        <fullName evidence="1">Uncharacterized protein</fullName>
    </submittedName>
</protein>
<comment type="caution">
    <text evidence="1">The sequence shown here is derived from an EMBL/GenBank/DDBJ whole genome shotgun (WGS) entry which is preliminary data.</text>
</comment>
<dbReference type="Proteomes" id="UP001328107">
    <property type="component" value="Unassembled WGS sequence"/>
</dbReference>
<evidence type="ECO:0000313" key="2">
    <source>
        <dbReference type="EMBL" id="GMR52212.1"/>
    </source>
</evidence>
<dbReference type="AlphaFoldDB" id="A0AAN5CY34"/>
<reference evidence="1" key="2">
    <citation type="submission" date="2023-06" db="EMBL/GenBank/DDBJ databases">
        <title>Genome assembly of Pristionchus species.</title>
        <authorList>
            <person name="Yoshida K."/>
            <person name="Sommer R.J."/>
        </authorList>
    </citation>
    <scope>NUCLEOTIDE SEQUENCE</scope>
    <source>
        <strain evidence="1">RS5460</strain>
    </source>
</reference>
<name>A0AAN5CY34_9BILA</name>
<proteinExistence type="predicted"/>
<sequence>IRCPSTVIVPLDSCHLRCCLVATPRPILRSRGSRPSVETSRLSVVGSISWTRSSHAKTGNLFLGRLPSVSTSISEPTRNARTWR</sequence>
<dbReference type="EMBL" id="BTRK01000005">
    <property type="protein sequence ID" value="GMR52212.1"/>
    <property type="molecule type" value="Genomic_DNA"/>
</dbReference>
<dbReference type="EMBL" id="BTRK01000005">
    <property type="protein sequence ID" value="GMR52209.1"/>
    <property type="molecule type" value="Genomic_DNA"/>
</dbReference>
<organism evidence="1 3">
    <name type="scientific">Pristionchus mayeri</name>
    <dbReference type="NCBI Taxonomy" id="1317129"/>
    <lineage>
        <taxon>Eukaryota</taxon>
        <taxon>Metazoa</taxon>
        <taxon>Ecdysozoa</taxon>
        <taxon>Nematoda</taxon>
        <taxon>Chromadorea</taxon>
        <taxon>Rhabditida</taxon>
        <taxon>Rhabditina</taxon>
        <taxon>Diplogasteromorpha</taxon>
        <taxon>Diplogasteroidea</taxon>
        <taxon>Neodiplogasteridae</taxon>
        <taxon>Pristionchus</taxon>
    </lineage>
</organism>
<accession>A0AAN5CY34</accession>
<feature type="non-terminal residue" evidence="1">
    <location>
        <position position="1"/>
    </location>
</feature>
<keyword evidence="3" id="KW-1185">Reference proteome</keyword>
<gene>
    <name evidence="1" type="ORF">PMAYCL1PPCAC_22404</name>
    <name evidence="2" type="ORF">PMAYCL1PPCAC_22407</name>
</gene>
<evidence type="ECO:0000313" key="3">
    <source>
        <dbReference type="Proteomes" id="UP001328107"/>
    </source>
</evidence>